<dbReference type="PANTHER" id="PTHR43767:SF1">
    <property type="entry name" value="NONRIBOSOMAL PEPTIDE SYNTHASE PES1 (EUROFUNG)-RELATED"/>
    <property type="match status" value="1"/>
</dbReference>
<dbReference type="InterPro" id="IPR025110">
    <property type="entry name" value="AMP-bd_C"/>
</dbReference>
<evidence type="ECO:0000313" key="5">
    <source>
        <dbReference type="Proteomes" id="UP000321685"/>
    </source>
</evidence>
<dbReference type="InterPro" id="IPR042099">
    <property type="entry name" value="ANL_N_sf"/>
</dbReference>
<dbReference type="OrthoDB" id="2579187at2"/>
<dbReference type="Pfam" id="PF13193">
    <property type="entry name" value="AMP-binding_C"/>
    <property type="match status" value="1"/>
</dbReference>
<reference evidence="4 5" key="1">
    <citation type="submission" date="2019-07" db="EMBL/GenBank/DDBJ databases">
        <title>Whole genome shotgun sequence of Pseudonocardia sulfidoxydans NBRC 16205.</title>
        <authorList>
            <person name="Hosoyama A."/>
            <person name="Uohara A."/>
            <person name="Ohji S."/>
            <person name="Ichikawa N."/>
        </authorList>
    </citation>
    <scope>NUCLEOTIDE SEQUENCE [LARGE SCALE GENOMIC DNA]</scope>
    <source>
        <strain evidence="4 5">NBRC 16205</strain>
    </source>
</reference>
<accession>A0A511DLF1</accession>
<dbReference type="InterPro" id="IPR050237">
    <property type="entry name" value="ATP-dep_AMP-bd_enzyme"/>
</dbReference>
<evidence type="ECO:0000259" key="3">
    <source>
        <dbReference type="Pfam" id="PF13193"/>
    </source>
</evidence>
<feature type="region of interest" description="Disordered" evidence="1">
    <location>
        <begin position="494"/>
        <end position="516"/>
    </location>
</feature>
<name>A0A511DLF1_9PSEU</name>
<organism evidence="4 5">
    <name type="scientific">Pseudonocardia sulfidoxydans NBRC 16205</name>
    <dbReference type="NCBI Taxonomy" id="1223511"/>
    <lineage>
        <taxon>Bacteria</taxon>
        <taxon>Bacillati</taxon>
        <taxon>Actinomycetota</taxon>
        <taxon>Actinomycetes</taxon>
        <taxon>Pseudonocardiales</taxon>
        <taxon>Pseudonocardiaceae</taxon>
        <taxon>Pseudonocardia</taxon>
    </lineage>
</organism>
<proteinExistence type="predicted"/>
<feature type="domain" description="AMP-dependent synthetase/ligase" evidence="2">
    <location>
        <begin position="17"/>
        <end position="377"/>
    </location>
</feature>
<dbReference type="InterPro" id="IPR000873">
    <property type="entry name" value="AMP-dep_synth/lig_dom"/>
</dbReference>
<dbReference type="Pfam" id="PF00501">
    <property type="entry name" value="AMP-binding"/>
    <property type="match status" value="1"/>
</dbReference>
<sequence length="516" mass="55960">MDTYTLRDILTKTVTDAGARPDSTALTFDGRDMTFGELDARSTALAAGLAAAGFRKGDRVSVIMYNRLEWIELFFALAKLGGVLVPVNYLLAPSEMQYIVEDSDSRWILVEDALAPAVTPIADQLTGRTIVEVGERTGLGTAYEDLVADPDTAASFVLPDVRADDLFLLQYTSGTTGFPKGAMHTHSTVLWNTYHQIVDFDLRNDDVYYVVPALCWAAGFHDCGLATLWRGGRLVIGRSTGFDAGVFLDQVEKQRVTKVLLVPTVLARVLDHPEFDRYDTSSLRMVLSGGEPVPPSSLDGLKSKVPACDVLQVYGMSEFPTLMLLMSGEDAATRSGSTGKACSAAVIKIVDENDVEVPPNTVGQIICRSPANMIGYYNKPDATAETLANGWLHTGDLAGYDEDGFVYMAGRAKDMIISGGLNVYPAEIERVLAAHPDVLEAAVVGEPDEKWGEIGVAHIVVRDDAPADPASVEEHLRAHLAGFKVPRVYRITTDPLPRTTSGKVQKHRLQQVRPGT</sequence>
<protein>
    <submittedName>
        <fullName evidence="4">Fatty-acyl-CoA synthase</fullName>
    </submittedName>
</protein>
<dbReference type="InterPro" id="IPR045851">
    <property type="entry name" value="AMP-bd_C_sf"/>
</dbReference>
<feature type="domain" description="AMP-binding enzyme C-terminal" evidence="3">
    <location>
        <begin position="427"/>
        <end position="503"/>
    </location>
</feature>
<gene>
    <name evidence="4" type="ORF">PSU4_41810</name>
</gene>
<evidence type="ECO:0000313" key="4">
    <source>
        <dbReference type="EMBL" id="GEL25227.1"/>
    </source>
</evidence>
<dbReference type="RefSeq" id="WP_147111013.1">
    <property type="nucleotide sequence ID" value="NZ_BJVJ01000048.1"/>
</dbReference>
<dbReference type="SUPFAM" id="SSF56801">
    <property type="entry name" value="Acetyl-CoA synthetase-like"/>
    <property type="match status" value="1"/>
</dbReference>
<dbReference type="AlphaFoldDB" id="A0A511DLF1"/>
<dbReference type="InterPro" id="IPR020845">
    <property type="entry name" value="AMP-binding_CS"/>
</dbReference>
<dbReference type="Proteomes" id="UP000321685">
    <property type="component" value="Unassembled WGS sequence"/>
</dbReference>
<keyword evidence="5" id="KW-1185">Reference proteome</keyword>
<evidence type="ECO:0000259" key="2">
    <source>
        <dbReference type="Pfam" id="PF00501"/>
    </source>
</evidence>
<dbReference type="Gene3D" id="3.40.50.12780">
    <property type="entry name" value="N-terminal domain of ligase-like"/>
    <property type="match status" value="1"/>
</dbReference>
<dbReference type="GO" id="GO:0016878">
    <property type="term" value="F:acid-thiol ligase activity"/>
    <property type="evidence" value="ECO:0007669"/>
    <property type="project" value="UniProtKB-ARBA"/>
</dbReference>
<comment type="caution">
    <text evidence="4">The sequence shown here is derived from an EMBL/GenBank/DDBJ whole genome shotgun (WGS) entry which is preliminary data.</text>
</comment>
<dbReference type="PROSITE" id="PS00455">
    <property type="entry name" value="AMP_BINDING"/>
    <property type="match status" value="1"/>
</dbReference>
<dbReference type="Gene3D" id="3.30.300.30">
    <property type="match status" value="1"/>
</dbReference>
<dbReference type="PANTHER" id="PTHR43767">
    <property type="entry name" value="LONG-CHAIN-FATTY-ACID--COA LIGASE"/>
    <property type="match status" value="1"/>
</dbReference>
<evidence type="ECO:0000256" key="1">
    <source>
        <dbReference type="SAM" id="MobiDB-lite"/>
    </source>
</evidence>
<dbReference type="EMBL" id="BJVJ01000048">
    <property type="protein sequence ID" value="GEL25227.1"/>
    <property type="molecule type" value="Genomic_DNA"/>
</dbReference>